<accession>A0AA40K3Q2</accession>
<keyword evidence="6" id="KW-1185">Reference proteome</keyword>
<reference evidence="5" key="1">
    <citation type="submission" date="2023-06" db="EMBL/GenBank/DDBJ databases">
        <title>Genome-scale phylogeny and comparative genomics of the fungal order Sordariales.</title>
        <authorList>
            <consortium name="Lawrence Berkeley National Laboratory"/>
            <person name="Hensen N."/>
            <person name="Bonometti L."/>
            <person name="Westerberg I."/>
            <person name="Brannstrom I.O."/>
            <person name="Guillou S."/>
            <person name="Cros-Aarteil S."/>
            <person name="Calhoun S."/>
            <person name="Haridas S."/>
            <person name="Kuo A."/>
            <person name="Mondo S."/>
            <person name="Pangilinan J."/>
            <person name="Riley R."/>
            <person name="Labutti K."/>
            <person name="Andreopoulos B."/>
            <person name="Lipzen A."/>
            <person name="Chen C."/>
            <person name="Yanf M."/>
            <person name="Daum C."/>
            <person name="Ng V."/>
            <person name="Clum A."/>
            <person name="Steindorff A."/>
            <person name="Ohm R."/>
            <person name="Martin F."/>
            <person name="Silar P."/>
            <person name="Natvig D."/>
            <person name="Lalanne C."/>
            <person name="Gautier V."/>
            <person name="Ament-Velasquez S.L."/>
            <person name="Kruys A."/>
            <person name="Hutchinson M.I."/>
            <person name="Powell A.J."/>
            <person name="Barry K."/>
            <person name="Miller A.N."/>
            <person name="Grigoriev I.V."/>
            <person name="Debuchy R."/>
            <person name="Gladieux P."/>
            <person name="Thoren M.H."/>
            <person name="Johannesson H."/>
        </authorList>
    </citation>
    <scope>NUCLEOTIDE SEQUENCE</scope>
    <source>
        <strain evidence="5">CBS 540.89</strain>
    </source>
</reference>
<feature type="compositionally biased region" description="Polar residues" evidence="4">
    <location>
        <begin position="25"/>
        <end position="34"/>
    </location>
</feature>
<feature type="region of interest" description="Disordered" evidence="4">
    <location>
        <begin position="1"/>
        <end position="34"/>
    </location>
</feature>
<evidence type="ECO:0000256" key="2">
    <source>
        <dbReference type="ARBA" id="ARBA00022771"/>
    </source>
</evidence>
<keyword evidence="2" id="KW-0863">Zinc-finger</keyword>
<keyword evidence="3" id="KW-0862">Zinc</keyword>
<evidence type="ECO:0000256" key="4">
    <source>
        <dbReference type="SAM" id="MobiDB-lite"/>
    </source>
</evidence>
<evidence type="ECO:0000256" key="1">
    <source>
        <dbReference type="ARBA" id="ARBA00022723"/>
    </source>
</evidence>
<sequence length="177" mass="19524">MATQGAGNGNPRSWKWLPKGAGNGNPRSRNGTLHQKQGSYFKYGRYNYICTKVASTTIDSAFARHPNLPLPGPGNQALYLTQYAPWNRGVSNVEEVNNQGAREPLQTHWWKDVRDWVESNNAAAARRPAPVVVCPICSNHLAIACLPYPSPDDNNEMPNYNGAALNICGHILCVECY</sequence>
<evidence type="ECO:0008006" key="7">
    <source>
        <dbReference type="Google" id="ProtNLM"/>
    </source>
</evidence>
<evidence type="ECO:0000313" key="6">
    <source>
        <dbReference type="Proteomes" id="UP001172159"/>
    </source>
</evidence>
<dbReference type="AlphaFoldDB" id="A0AA40K3Q2"/>
<protein>
    <recommendedName>
        <fullName evidence="7">RING-type domain-containing protein</fullName>
    </recommendedName>
</protein>
<comment type="caution">
    <text evidence="5">The sequence shown here is derived from an EMBL/GenBank/DDBJ whole genome shotgun (WGS) entry which is preliminary data.</text>
</comment>
<keyword evidence="1" id="KW-0479">Metal-binding</keyword>
<gene>
    <name evidence="5" type="ORF">B0T21DRAFT_407867</name>
</gene>
<evidence type="ECO:0000313" key="5">
    <source>
        <dbReference type="EMBL" id="KAK0744794.1"/>
    </source>
</evidence>
<proteinExistence type="predicted"/>
<dbReference type="SUPFAM" id="SSF57850">
    <property type="entry name" value="RING/U-box"/>
    <property type="match status" value="1"/>
</dbReference>
<dbReference type="Proteomes" id="UP001172159">
    <property type="component" value="Unassembled WGS sequence"/>
</dbReference>
<dbReference type="EMBL" id="JAUKTV010000002">
    <property type="protein sequence ID" value="KAK0744794.1"/>
    <property type="molecule type" value="Genomic_DNA"/>
</dbReference>
<name>A0AA40K3Q2_9PEZI</name>
<dbReference type="InterPro" id="IPR017907">
    <property type="entry name" value="Znf_RING_CS"/>
</dbReference>
<organism evidence="5 6">
    <name type="scientific">Apiosordaria backusii</name>
    <dbReference type="NCBI Taxonomy" id="314023"/>
    <lineage>
        <taxon>Eukaryota</taxon>
        <taxon>Fungi</taxon>
        <taxon>Dikarya</taxon>
        <taxon>Ascomycota</taxon>
        <taxon>Pezizomycotina</taxon>
        <taxon>Sordariomycetes</taxon>
        <taxon>Sordariomycetidae</taxon>
        <taxon>Sordariales</taxon>
        <taxon>Lasiosphaeriaceae</taxon>
        <taxon>Apiosordaria</taxon>
    </lineage>
</organism>
<dbReference type="PROSITE" id="PS00518">
    <property type="entry name" value="ZF_RING_1"/>
    <property type="match status" value="1"/>
</dbReference>
<dbReference type="GO" id="GO:0008270">
    <property type="term" value="F:zinc ion binding"/>
    <property type="evidence" value="ECO:0007669"/>
    <property type="project" value="UniProtKB-KW"/>
</dbReference>
<evidence type="ECO:0000256" key="3">
    <source>
        <dbReference type="ARBA" id="ARBA00022833"/>
    </source>
</evidence>